<keyword evidence="3" id="KW-1185">Reference proteome</keyword>
<gene>
    <name evidence="2" type="ORF">TrCOL_g1447</name>
</gene>
<proteinExistence type="predicted"/>
<evidence type="ECO:0000256" key="1">
    <source>
        <dbReference type="SAM" id="MobiDB-lite"/>
    </source>
</evidence>
<dbReference type="EMBL" id="BRYA01000287">
    <property type="protein sequence ID" value="GMI46196.1"/>
    <property type="molecule type" value="Genomic_DNA"/>
</dbReference>
<sequence>MTPVRGVPVGRATAARLPHVWVESVTNRKKHQVAEFHLVKKVGGSLDRQFDRSLPEIYKYKHGPKPNRLTLEYVSAEDREQAKAALHYKRDNTKFGTTLHPPRKRRKEENKKKGNPKPKRKTISDFQKPEKSNLYKTSRGYTSSPPPDHFLGPPPPSVGNLNESSVDLLLKDMDWLSGPPRPSLTETGVNIMSSLPPLRSKQRKKNRPSAIIRNKKKAAKLSADVVALQAAMLLISDHGYGAGGDS</sequence>
<protein>
    <submittedName>
        <fullName evidence="2">Uncharacterized protein</fullName>
    </submittedName>
</protein>
<name>A0A9W7LDW5_9STRA</name>
<feature type="region of interest" description="Disordered" evidence="1">
    <location>
        <begin position="197"/>
        <end position="216"/>
    </location>
</feature>
<dbReference type="OrthoDB" id="194436at2759"/>
<dbReference type="Proteomes" id="UP001165065">
    <property type="component" value="Unassembled WGS sequence"/>
</dbReference>
<reference evidence="3" key="1">
    <citation type="journal article" date="2023" name="Commun. Biol.">
        <title>Genome analysis of Parmales, the sister group of diatoms, reveals the evolutionary specialization of diatoms from phago-mixotrophs to photoautotrophs.</title>
        <authorList>
            <person name="Ban H."/>
            <person name="Sato S."/>
            <person name="Yoshikawa S."/>
            <person name="Yamada K."/>
            <person name="Nakamura Y."/>
            <person name="Ichinomiya M."/>
            <person name="Sato N."/>
            <person name="Blanc-Mathieu R."/>
            <person name="Endo H."/>
            <person name="Kuwata A."/>
            <person name="Ogata H."/>
        </authorList>
    </citation>
    <scope>NUCLEOTIDE SEQUENCE [LARGE SCALE GENOMIC DNA]</scope>
</reference>
<comment type="caution">
    <text evidence="2">The sequence shown here is derived from an EMBL/GenBank/DDBJ whole genome shotgun (WGS) entry which is preliminary data.</text>
</comment>
<dbReference type="AlphaFoldDB" id="A0A9W7LDW5"/>
<feature type="compositionally biased region" description="Pro residues" evidence="1">
    <location>
        <begin position="144"/>
        <end position="157"/>
    </location>
</feature>
<feature type="compositionally biased region" description="Basic residues" evidence="1">
    <location>
        <begin position="200"/>
        <end position="216"/>
    </location>
</feature>
<evidence type="ECO:0000313" key="3">
    <source>
        <dbReference type="Proteomes" id="UP001165065"/>
    </source>
</evidence>
<evidence type="ECO:0000313" key="2">
    <source>
        <dbReference type="EMBL" id="GMI46196.1"/>
    </source>
</evidence>
<organism evidence="2 3">
    <name type="scientific">Triparma columacea</name>
    <dbReference type="NCBI Taxonomy" id="722753"/>
    <lineage>
        <taxon>Eukaryota</taxon>
        <taxon>Sar</taxon>
        <taxon>Stramenopiles</taxon>
        <taxon>Ochrophyta</taxon>
        <taxon>Bolidophyceae</taxon>
        <taxon>Parmales</taxon>
        <taxon>Triparmaceae</taxon>
        <taxon>Triparma</taxon>
    </lineage>
</organism>
<feature type="region of interest" description="Disordered" evidence="1">
    <location>
        <begin position="85"/>
        <end position="159"/>
    </location>
</feature>
<accession>A0A9W7LDW5</accession>